<feature type="DNA-binding region" description="H-T-H motif" evidence="4">
    <location>
        <begin position="34"/>
        <end position="53"/>
    </location>
</feature>
<dbReference type="Gene3D" id="1.10.357.10">
    <property type="entry name" value="Tetracycline Repressor, domain 2"/>
    <property type="match status" value="1"/>
</dbReference>
<keyword evidence="7" id="KW-1185">Reference proteome</keyword>
<accession>A0A0P1FIM5</accession>
<dbReference type="AlphaFoldDB" id="A0A0P1FIM5"/>
<sequence length="206" mass="22304">MTLPLRTRRRQQTARDIQKTTLNLALAQGLENTTTEAIAAAAGISTRTFFNYFPNKEAAAIGVPPGFQEADKAALREGTSSLAVDLKRFLDRHMAVLAEDEATLRMVRKVVHSNDKASGVLDRILIAERDELVACLCDRANDPHITGALADNAVGCMSRAIHLWENDESVPLAKAFDLVWAGQIAGSRLLSGSSECASSDTENSPR</sequence>
<feature type="domain" description="HTH tetR-type" evidence="5">
    <location>
        <begin position="11"/>
        <end position="71"/>
    </location>
</feature>
<keyword evidence="2 4" id="KW-0238">DNA-binding</keyword>
<evidence type="ECO:0000256" key="2">
    <source>
        <dbReference type="ARBA" id="ARBA00023125"/>
    </source>
</evidence>
<dbReference type="Pfam" id="PF00440">
    <property type="entry name" value="TetR_N"/>
    <property type="match status" value="1"/>
</dbReference>
<name>A0A0P1FIM5_THAGE</name>
<dbReference type="InterPro" id="IPR001647">
    <property type="entry name" value="HTH_TetR"/>
</dbReference>
<dbReference type="GO" id="GO:0003700">
    <property type="term" value="F:DNA-binding transcription factor activity"/>
    <property type="evidence" value="ECO:0007669"/>
    <property type="project" value="TreeGrafter"/>
</dbReference>
<dbReference type="PANTHER" id="PTHR30055">
    <property type="entry name" value="HTH-TYPE TRANSCRIPTIONAL REGULATOR RUTR"/>
    <property type="match status" value="1"/>
</dbReference>
<evidence type="ECO:0000259" key="5">
    <source>
        <dbReference type="PROSITE" id="PS50977"/>
    </source>
</evidence>
<reference evidence="6 7" key="1">
    <citation type="submission" date="2015-09" db="EMBL/GenBank/DDBJ databases">
        <authorList>
            <consortium name="Swine Surveillance"/>
        </authorList>
    </citation>
    <scope>NUCLEOTIDE SEQUENCE [LARGE SCALE GENOMIC DNA]</scope>
    <source>
        <strain evidence="6 7">CECT 4357</strain>
    </source>
</reference>
<dbReference type="InterPro" id="IPR050109">
    <property type="entry name" value="HTH-type_TetR-like_transc_reg"/>
</dbReference>
<dbReference type="EMBL" id="CYSA01000026">
    <property type="protein sequence ID" value="CUH67752.1"/>
    <property type="molecule type" value="Genomic_DNA"/>
</dbReference>
<organism evidence="6 7">
    <name type="scientific">Thalassovita gelatinovora</name>
    <name type="common">Thalassobius gelatinovorus</name>
    <dbReference type="NCBI Taxonomy" id="53501"/>
    <lineage>
        <taxon>Bacteria</taxon>
        <taxon>Pseudomonadati</taxon>
        <taxon>Pseudomonadota</taxon>
        <taxon>Alphaproteobacteria</taxon>
        <taxon>Rhodobacterales</taxon>
        <taxon>Roseobacteraceae</taxon>
        <taxon>Thalassovita</taxon>
    </lineage>
</organism>
<gene>
    <name evidence="6" type="ORF">TG4357_03191</name>
</gene>
<evidence type="ECO:0000313" key="6">
    <source>
        <dbReference type="EMBL" id="CUH67752.1"/>
    </source>
</evidence>
<evidence type="ECO:0000256" key="1">
    <source>
        <dbReference type="ARBA" id="ARBA00023015"/>
    </source>
</evidence>
<dbReference type="GO" id="GO:0000976">
    <property type="term" value="F:transcription cis-regulatory region binding"/>
    <property type="evidence" value="ECO:0007669"/>
    <property type="project" value="TreeGrafter"/>
</dbReference>
<keyword evidence="1" id="KW-0805">Transcription regulation</keyword>
<evidence type="ECO:0000256" key="3">
    <source>
        <dbReference type="ARBA" id="ARBA00023163"/>
    </source>
</evidence>
<dbReference type="PROSITE" id="PS50977">
    <property type="entry name" value="HTH_TETR_2"/>
    <property type="match status" value="1"/>
</dbReference>
<evidence type="ECO:0000313" key="7">
    <source>
        <dbReference type="Proteomes" id="UP000051587"/>
    </source>
</evidence>
<dbReference type="InterPro" id="IPR009057">
    <property type="entry name" value="Homeodomain-like_sf"/>
</dbReference>
<dbReference type="Proteomes" id="UP000051587">
    <property type="component" value="Unassembled WGS sequence"/>
</dbReference>
<dbReference type="SUPFAM" id="SSF46689">
    <property type="entry name" value="Homeodomain-like"/>
    <property type="match status" value="1"/>
</dbReference>
<evidence type="ECO:0000256" key="4">
    <source>
        <dbReference type="PROSITE-ProRule" id="PRU00335"/>
    </source>
</evidence>
<dbReference type="PANTHER" id="PTHR30055:SF238">
    <property type="entry name" value="MYCOFACTOCIN BIOSYNTHESIS TRANSCRIPTIONAL REGULATOR MFTR-RELATED"/>
    <property type="match status" value="1"/>
</dbReference>
<proteinExistence type="predicted"/>
<keyword evidence="3" id="KW-0804">Transcription</keyword>
<dbReference type="STRING" id="53501.SAMN04488043_10169"/>
<protein>
    <submittedName>
        <fullName evidence="6">Mycofactocin system transcriptional regulator</fullName>
    </submittedName>
</protein>